<proteinExistence type="predicted"/>
<name>A0AAV1LCB4_9NEOP</name>
<sequence>MERNDLVLPGPQAITPVSRPLPMVLIGDEAFGLHKHLLRPYSGKQLTMKKRVFNYRLSRARRYVECSFGIWTNKWRILHRPINMSVEFATDIVKACVVLHNIVRKRDGYKFDDTLSITSNLLRMHSFDQSHDGIRAYSIRNEFADNFVSPEGELLWQYNKA</sequence>
<feature type="domain" description="DDE Tnp4" evidence="3">
    <location>
        <begin position="23"/>
        <end position="101"/>
    </location>
</feature>
<organism evidence="4 5">
    <name type="scientific">Parnassius mnemosyne</name>
    <name type="common">clouded apollo</name>
    <dbReference type="NCBI Taxonomy" id="213953"/>
    <lineage>
        <taxon>Eukaryota</taxon>
        <taxon>Metazoa</taxon>
        <taxon>Ecdysozoa</taxon>
        <taxon>Arthropoda</taxon>
        <taxon>Hexapoda</taxon>
        <taxon>Insecta</taxon>
        <taxon>Pterygota</taxon>
        <taxon>Neoptera</taxon>
        <taxon>Endopterygota</taxon>
        <taxon>Lepidoptera</taxon>
        <taxon>Glossata</taxon>
        <taxon>Ditrysia</taxon>
        <taxon>Papilionoidea</taxon>
        <taxon>Papilionidae</taxon>
        <taxon>Parnassiinae</taxon>
        <taxon>Parnassini</taxon>
        <taxon>Parnassius</taxon>
        <taxon>Driopa</taxon>
    </lineage>
</organism>
<keyword evidence="2" id="KW-0479">Metal-binding</keyword>
<comment type="cofactor">
    <cofactor evidence="1">
        <name>a divalent metal cation</name>
        <dbReference type="ChEBI" id="CHEBI:60240"/>
    </cofactor>
</comment>
<dbReference type="Proteomes" id="UP001314205">
    <property type="component" value="Unassembled WGS sequence"/>
</dbReference>
<evidence type="ECO:0000313" key="5">
    <source>
        <dbReference type="Proteomes" id="UP001314205"/>
    </source>
</evidence>
<dbReference type="EMBL" id="CAVLGL010000087">
    <property type="protein sequence ID" value="CAK1591727.1"/>
    <property type="molecule type" value="Genomic_DNA"/>
</dbReference>
<keyword evidence="5" id="KW-1185">Reference proteome</keyword>
<accession>A0AAV1LCB4</accession>
<comment type="caution">
    <text evidence="4">The sequence shown here is derived from an EMBL/GenBank/DDBJ whole genome shotgun (WGS) entry which is preliminary data.</text>
</comment>
<evidence type="ECO:0000259" key="3">
    <source>
        <dbReference type="Pfam" id="PF13359"/>
    </source>
</evidence>
<evidence type="ECO:0000256" key="1">
    <source>
        <dbReference type="ARBA" id="ARBA00001968"/>
    </source>
</evidence>
<dbReference type="Pfam" id="PF13359">
    <property type="entry name" value="DDE_Tnp_4"/>
    <property type="match status" value="1"/>
</dbReference>
<evidence type="ECO:0000256" key="2">
    <source>
        <dbReference type="ARBA" id="ARBA00022723"/>
    </source>
</evidence>
<reference evidence="4 5" key="1">
    <citation type="submission" date="2023-11" db="EMBL/GenBank/DDBJ databases">
        <authorList>
            <person name="Hedman E."/>
            <person name="Englund M."/>
            <person name="Stromberg M."/>
            <person name="Nyberg Akerstrom W."/>
            <person name="Nylinder S."/>
            <person name="Jareborg N."/>
            <person name="Kallberg Y."/>
            <person name="Kronander E."/>
        </authorList>
    </citation>
    <scope>NUCLEOTIDE SEQUENCE [LARGE SCALE GENOMIC DNA]</scope>
</reference>
<dbReference type="AlphaFoldDB" id="A0AAV1LCB4"/>
<gene>
    <name evidence="4" type="ORF">PARMNEM_LOCUS11899</name>
</gene>
<dbReference type="InterPro" id="IPR027806">
    <property type="entry name" value="HARBI1_dom"/>
</dbReference>
<evidence type="ECO:0000313" key="4">
    <source>
        <dbReference type="EMBL" id="CAK1591727.1"/>
    </source>
</evidence>
<protein>
    <recommendedName>
        <fullName evidence="3">DDE Tnp4 domain-containing protein</fullName>
    </recommendedName>
</protein>
<dbReference type="GO" id="GO:0046872">
    <property type="term" value="F:metal ion binding"/>
    <property type="evidence" value="ECO:0007669"/>
    <property type="project" value="UniProtKB-KW"/>
</dbReference>